<name>A0AAV1AV60_VICFA</name>
<evidence type="ECO:0000313" key="1">
    <source>
        <dbReference type="EMBL" id="CAI8613138.1"/>
    </source>
</evidence>
<keyword evidence="2" id="KW-1185">Reference proteome</keyword>
<evidence type="ECO:0000313" key="2">
    <source>
        <dbReference type="Proteomes" id="UP001157006"/>
    </source>
</evidence>
<accession>A0AAV1AV60</accession>
<protein>
    <submittedName>
        <fullName evidence="1">Uncharacterized protein</fullName>
    </submittedName>
</protein>
<proteinExistence type="predicted"/>
<dbReference type="EMBL" id="OX451740">
    <property type="protein sequence ID" value="CAI8613138.1"/>
    <property type="molecule type" value="Genomic_DNA"/>
</dbReference>
<dbReference type="AlphaFoldDB" id="A0AAV1AV60"/>
<organism evidence="1 2">
    <name type="scientific">Vicia faba</name>
    <name type="common">Broad bean</name>
    <name type="synonym">Faba vulgaris</name>
    <dbReference type="NCBI Taxonomy" id="3906"/>
    <lineage>
        <taxon>Eukaryota</taxon>
        <taxon>Viridiplantae</taxon>
        <taxon>Streptophyta</taxon>
        <taxon>Embryophyta</taxon>
        <taxon>Tracheophyta</taxon>
        <taxon>Spermatophyta</taxon>
        <taxon>Magnoliopsida</taxon>
        <taxon>eudicotyledons</taxon>
        <taxon>Gunneridae</taxon>
        <taxon>Pentapetalae</taxon>
        <taxon>rosids</taxon>
        <taxon>fabids</taxon>
        <taxon>Fabales</taxon>
        <taxon>Fabaceae</taxon>
        <taxon>Papilionoideae</taxon>
        <taxon>50 kb inversion clade</taxon>
        <taxon>NPAAA clade</taxon>
        <taxon>Hologalegina</taxon>
        <taxon>IRL clade</taxon>
        <taxon>Fabeae</taxon>
        <taxon>Vicia</taxon>
    </lineage>
</organism>
<reference evidence="1 2" key="1">
    <citation type="submission" date="2023-01" db="EMBL/GenBank/DDBJ databases">
        <authorList>
            <person name="Kreplak J."/>
        </authorList>
    </citation>
    <scope>NUCLEOTIDE SEQUENCE [LARGE SCALE GENOMIC DNA]</scope>
</reference>
<gene>
    <name evidence="1" type="ORF">VFH_V067240</name>
</gene>
<sequence>MRWLACAALVLPKNDGDVSIKCNPISGEFRYFSLTCDVKSGDFESIVIILSDDSKMEGSSGEFLSDEVLSWDSSEIMFLVKSDEGENLSNKLIHLPVLTEAEIEVVGQRRERVGRLVDTYREVTNLE</sequence>
<dbReference type="Proteomes" id="UP001157006">
    <property type="component" value="Chromosome 5"/>
</dbReference>